<dbReference type="OrthoDB" id="5958943at2759"/>
<keyword evidence="5" id="KW-1185">Reference proteome</keyword>
<gene>
    <name evidence="4" type="ORF">ASPSYDRAFT_164487</name>
</gene>
<dbReference type="PANTHER" id="PTHR48075">
    <property type="entry name" value="3-HYDROXYACYL-COA DEHYDROGENASE FAMILY PROTEIN"/>
    <property type="match status" value="1"/>
</dbReference>
<dbReference type="GO" id="GO:0006631">
    <property type="term" value="P:fatty acid metabolic process"/>
    <property type="evidence" value="ECO:0007669"/>
    <property type="project" value="InterPro"/>
</dbReference>
<dbReference type="InterPro" id="IPR008927">
    <property type="entry name" value="6-PGluconate_DH-like_C_sf"/>
</dbReference>
<evidence type="ECO:0000256" key="1">
    <source>
        <dbReference type="ARBA" id="ARBA00023002"/>
    </source>
</evidence>
<proteinExistence type="predicted"/>
<dbReference type="EMBL" id="KV878601">
    <property type="protein sequence ID" value="OJJ52502.1"/>
    <property type="molecule type" value="Genomic_DNA"/>
</dbReference>
<dbReference type="InterPro" id="IPR006108">
    <property type="entry name" value="3HC_DH_C"/>
</dbReference>
<dbReference type="SUPFAM" id="SSF63829">
    <property type="entry name" value="Calcium-dependent phosphotriesterase"/>
    <property type="match status" value="1"/>
</dbReference>
<dbReference type="InterPro" id="IPR000033">
    <property type="entry name" value="LDLR_classB_rpt"/>
</dbReference>
<sequence>MISNYVSRPITVLGAGVLGRRIATAFAAGGYTVHIRDPSQTALDDASRFVDANKAKFGAFANTARPAGRHGIFTEIQRAVKSSWLVVEAVPEKLPLKISTFGEVDRCASPDCVIASNSSSFKSREMMGEVGEERKRRVLNMHFTMPPAIRTVELMTSGQTEESLFPFLSGVLSECGMIPVTARKESTGLIFNRLWAAMKREIMLILSEEVSSPKEIDVLFEQMFQTSSSMPPCRMMDQVGLDTVAFIEDHYIQERGLDSKMTVDWLRDNYIELGKLGQKSEKGGLYLQQATPHDLTHQEIYVLDVGLGSRNEISQVTTSGRVLRFNLATKTVTTIVSEQVTPDGIAVSRSAGRIFWTSMGRNLSARDGSVLSANLDDSDIRPVVEPGAVVTPKQLVIDDEAQKIYFCDREGMGVHRVDFDGSNHELLVSAGEYSNPEHLNAMQRWCVGIALDSVRGHFYWTQKGPSKAGKGRIFRARIDMPAGATAENRPDIELVLDKLPEPIDLEIDPLSGVLYWTDRGEYPTGSSLNKADITDLNETRSSHRILARQFHEPIGLKVDSEKKLAYVCDMGGSIYQVTPEEKKLLFQDDGCYTGLCL</sequence>
<name>A0A1L9SZ53_9EURO</name>
<evidence type="ECO:0000259" key="2">
    <source>
        <dbReference type="Pfam" id="PF00725"/>
    </source>
</evidence>
<reference evidence="5" key="1">
    <citation type="journal article" date="2017" name="Genome Biol.">
        <title>Comparative genomics reveals high biological diversity and specific adaptations in the industrially and medically important fungal genus Aspergillus.</title>
        <authorList>
            <person name="de Vries R.P."/>
            <person name="Riley R."/>
            <person name="Wiebenga A."/>
            <person name="Aguilar-Osorio G."/>
            <person name="Amillis S."/>
            <person name="Uchima C.A."/>
            <person name="Anderluh G."/>
            <person name="Asadollahi M."/>
            <person name="Askin M."/>
            <person name="Barry K."/>
            <person name="Battaglia E."/>
            <person name="Bayram O."/>
            <person name="Benocci T."/>
            <person name="Braus-Stromeyer S.A."/>
            <person name="Caldana C."/>
            <person name="Canovas D."/>
            <person name="Cerqueira G.C."/>
            <person name="Chen F."/>
            <person name="Chen W."/>
            <person name="Choi C."/>
            <person name="Clum A."/>
            <person name="Dos Santos R.A."/>
            <person name="Damasio A.R."/>
            <person name="Diallinas G."/>
            <person name="Emri T."/>
            <person name="Fekete E."/>
            <person name="Flipphi M."/>
            <person name="Freyberg S."/>
            <person name="Gallo A."/>
            <person name="Gournas C."/>
            <person name="Habgood R."/>
            <person name="Hainaut M."/>
            <person name="Harispe M.L."/>
            <person name="Henrissat B."/>
            <person name="Hilden K.S."/>
            <person name="Hope R."/>
            <person name="Hossain A."/>
            <person name="Karabika E."/>
            <person name="Karaffa L."/>
            <person name="Karanyi Z."/>
            <person name="Krasevec N."/>
            <person name="Kuo A."/>
            <person name="Kusch H."/>
            <person name="LaButti K."/>
            <person name="Lagendijk E.L."/>
            <person name="Lapidus A."/>
            <person name="Levasseur A."/>
            <person name="Lindquist E."/>
            <person name="Lipzen A."/>
            <person name="Logrieco A.F."/>
            <person name="MacCabe A."/>
            <person name="Maekelae M.R."/>
            <person name="Malavazi I."/>
            <person name="Melin P."/>
            <person name="Meyer V."/>
            <person name="Mielnichuk N."/>
            <person name="Miskei M."/>
            <person name="Molnar A.P."/>
            <person name="Mule G."/>
            <person name="Ngan C.Y."/>
            <person name="Orejas M."/>
            <person name="Orosz E."/>
            <person name="Ouedraogo J.P."/>
            <person name="Overkamp K.M."/>
            <person name="Park H.-S."/>
            <person name="Perrone G."/>
            <person name="Piumi F."/>
            <person name="Punt P.J."/>
            <person name="Ram A.F."/>
            <person name="Ramon A."/>
            <person name="Rauscher S."/>
            <person name="Record E."/>
            <person name="Riano-Pachon D.M."/>
            <person name="Robert V."/>
            <person name="Roehrig J."/>
            <person name="Ruller R."/>
            <person name="Salamov A."/>
            <person name="Salih N.S."/>
            <person name="Samson R.A."/>
            <person name="Sandor E."/>
            <person name="Sanguinetti M."/>
            <person name="Schuetze T."/>
            <person name="Sepcic K."/>
            <person name="Shelest E."/>
            <person name="Sherlock G."/>
            <person name="Sophianopoulou V."/>
            <person name="Squina F.M."/>
            <person name="Sun H."/>
            <person name="Susca A."/>
            <person name="Todd R.B."/>
            <person name="Tsang A."/>
            <person name="Unkles S.E."/>
            <person name="van de Wiele N."/>
            <person name="van Rossen-Uffink D."/>
            <person name="Oliveira J.V."/>
            <person name="Vesth T.C."/>
            <person name="Visser J."/>
            <person name="Yu J.-H."/>
            <person name="Zhou M."/>
            <person name="Andersen M.R."/>
            <person name="Archer D.B."/>
            <person name="Baker S.E."/>
            <person name="Benoit I."/>
            <person name="Brakhage A.A."/>
            <person name="Braus G.H."/>
            <person name="Fischer R."/>
            <person name="Frisvad J.C."/>
            <person name="Goldman G.H."/>
            <person name="Houbraken J."/>
            <person name="Oakley B."/>
            <person name="Pocsi I."/>
            <person name="Scazzocchio C."/>
            <person name="Seiboth B."/>
            <person name="vanKuyk P.A."/>
            <person name="Wortman J."/>
            <person name="Dyer P.S."/>
            <person name="Grigoriev I.V."/>
        </authorList>
    </citation>
    <scope>NUCLEOTIDE SEQUENCE [LARGE SCALE GENOMIC DNA]</scope>
    <source>
        <strain evidence="5">CBS 593.65</strain>
    </source>
</reference>
<dbReference type="Gene3D" id="2.120.10.30">
    <property type="entry name" value="TolB, C-terminal domain"/>
    <property type="match status" value="2"/>
</dbReference>
<evidence type="ECO:0000259" key="3">
    <source>
        <dbReference type="Pfam" id="PF02737"/>
    </source>
</evidence>
<dbReference type="PANTHER" id="PTHR48075:SF3">
    <property type="entry name" value="3-HYDROXYACYL-COA DEHYDROGENASE"/>
    <property type="match status" value="1"/>
</dbReference>
<accession>A0A1L9SZ53</accession>
<dbReference type="SMART" id="SM00135">
    <property type="entry name" value="LY"/>
    <property type="match status" value="4"/>
</dbReference>
<dbReference type="Gene3D" id="1.10.1040.10">
    <property type="entry name" value="N-(1-d-carboxylethyl)-l-norvaline Dehydrogenase, domain 2"/>
    <property type="match status" value="1"/>
</dbReference>
<dbReference type="Pfam" id="PF00725">
    <property type="entry name" value="3HCDH"/>
    <property type="match status" value="1"/>
</dbReference>
<dbReference type="InterPro" id="IPR006176">
    <property type="entry name" value="3-OHacyl-CoA_DH_NAD-bd"/>
</dbReference>
<dbReference type="Gene3D" id="3.40.50.720">
    <property type="entry name" value="NAD(P)-binding Rossmann-like Domain"/>
    <property type="match status" value="1"/>
</dbReference>
<dbReference type="SUPFAM" id="SSF48179">
    <property type="entry name" value="6-phosphogluconate dehydrogenase C-terminal domain-like"/>
    <property type="match status" value="1"/>
</dbReference>
<dbReference type="SUPFAM" id="SSF51735">
    <property type="entry name" value="NAD(P)-binding Rossmann-fold domains"/>
    <property type="match status" value="1"/>
</dbReference>
<organism evidence="4 5">
    <name type="scientific">Aspergillus sydowii CBS 593.65</name>
    <dbReference type="NCBI Taxonomy" id="1036612"/>
    <lineage>
        <taxon>Eukaryota</taxon>
        <taxon>Fungi</taxon>
        <taxon>Dikarya</taxon>
        <taxon>Ascomycota</taxon>
        <taxon>Pezizomycotina</taxon>
        <taxon>Eurotiomycetes</taxon>
        <taxon>Eurotiomycetidae</taxon>
        <taxon>Eurotiales</taxon>
        <taxon>Aspergillaceae</taxon>
        <taxon>Aspergillus</taxon>
        <taxon>Aspergillus subgen. Nidulantes</taxon>
    </lineage>
</organism>
<dbReference type="InterPro" id="IPR036291">
    <property type="entry name" value="NAD(P)-bd_dom_sf"/>
</dbReference>
<dbReference type="GO" id="GO:0016616">
    <property type="term" value="F:oxidoreductase activity, acting on the CH-OH group of donors, NAD or NADP as acceptor"/>
    <property type="evidence" value="ECO:0007669"/>
    <property type="project" value="InterPro"/>
</dbReference>
<feature type="domain" description="3-hydroxyacyl-CoA dehydrogenase C-terminal" evidence="2">
    <location>
        <begin position="188"/>
        <end position="284"/>
    </location>
</feature>
<dbReference type="RefSeq" id="XP_040696308.1">
    <property type="nucleotide sequence ID" value="XM_040843268.1"/>
</dbReference>
<dbReference type="VEuPathDB" id="FungiDB:ASPSYDRAFT_164487"/>
<dbReference type="GeneID" id="63759341"/>
<dbReference type="Pfam" id="PF02737">
    <property type="entry name" value="3HCDH_N"/>
    <property type="match status" value="1"/>
</dbReference>
<dbReference type="InterPro" id="IPR013328">
    <property type="entry name" value="6PGD_dom2"/>
</dbReference>
<dbReference type="InterPro" id="IPR011042">
    <property type="entry name" value="6-blade_b-propeller_TolB-like"/>
</dbReference>
<feature type="domain" description="3-hydroxyacyl-CoA dehydrogenase NAD binding" evidence="3">
    <location>
        <begin position="10"/>
        <end position="184"/>
    </location>
</feature>
<dbReference type="STRING" id="1036612.A0A1L9SZ53"/>
<dbReference type="GO" id="GO:0070403">
    <property type="term" value="F:NAD+ binding"/>
    <property type="evidence" value="ECO:0007669"/>
    <property type="project" value="InterPro"/>
</dbReference>
<dbReference type="AlphaFoldDB" id="A0A1L9SZ53"/>
<evidence type="ECO:0000313" key="4">
    <source>
        <dbReference type="EMBL" id="OJJ52502.1"/>
    </source>
</evidence>
<protein>
    <submittedName>
        <fullName evidence="4">Uncharacterized protein</fullName>
    </submittedName>
</protein>
<evidence type="ECO:0000313" key="5">
    <source>
        <dbReference type="Proteomes" id="UP000184356"/>
    </source>
</evidence>
<dbReference type="Proteomes" id="UP000184356">
    <property type="component" value="Unassembled WGS sequence"/>
</dbReference>
<keyword evidence="1" id="KW-0560">Oxidoreductase</keyword>